<dbReference type="AlphaFoldDB" id="A0A6V7JNE6"/>
<sequence>MNLSIVINPTDDHVSADVSLISSKPKAYIALSFDLNFEHNIPLSWCPQYQEVVVQHSTILPLERRDSAHKIYKERQRETVFHKGFHFCSLAFLCYTLSI</sequence>
<proteinExistence type="predicted"/>
<reference evidence="1" key="1">
    <citation type="submission" date="2020-07" db="EMBL/GenBank/DDBJ databases">
        <authorList>
            <person name="Ferguson B K."/>
        </authorList>
    </citation>
    <scope>NUCLEOTIDE SEQUENCE</scope>
    <source>
        <strain evidence="1">L06</strain>
    </source>
</reference>
<evidence type="ECO:0000313" key="1">
    <source>
        <dbReference type="EMBL" id="CAD1552908.1"/>
    </source>
</evidence>
<protein>
    <submittedName>
        <fullName evidence="1">Uncharacterized protein</fullName>
    </submittedName>
</protein>
<dbReference type="EMBL" id="CADCXW020000018">
    <property type="protein sequence ID" value="CAD1552908.1"/>
    <property type="molecule type" value="Genomic_DNA"/>
</dbReference>
<accession>A0A6V7JNE6</accession>
<organism evidence="1">
    <name type="scientific">Bracon brevicornis</name>
    <dbReference type="NCBI Taxonomy" id="1563983"/>
    <lineage>
        <taxon>Eukaryota</taxon>
        <taxon>Metazoa</taxon>
        <taxon>Ecdysozoa</taxon>
        <taxon>Arthropoda</taxon>
        <taxon>Hexapoda</taxon>
        <taxon>Insecta</taxon>
        <taxon>Pterygota</taxon>
        <taxon>Neoptera</taxon>
        <taxon>Endopterygota</taxon>
        <taxon>Hymenoptera</taxon>
        <taxon>Apocrita</taxon>
        <taxon>Ichneumonoidea</taxon>
        <taxon>Braconidae</taxon>
        <taxon>Braconinae</taxon>
        <taxon>Bracon</taxon>
    </lineage>
</organism>
<gene>
    <name evidence="1" type="ORF">BBRV_LOCUS55993</name>
</gene>
<name>A0A6V7JNE6_9HYME</name>